<feature type="region of interest" description="Disordered" evidence="1">
    <location>
        <begin position="1"/>
        <end position="29"/>
    </location>
</feature>
<evidence type="ECO:0000313" key="2">
    <source>
        <dbReference type="EMBL" id="RHY43176.1"/>
    </source>
</evidence>
<reference evidence="2 3" key="1">
    <citation type="submission" date="2018-08" db="EMBL/GenBank/DDBJ databases">
        <title>Aphanomyces genome sequencing and annotation.</title>
        <authorList>
            <person name="Minardi D."/>
            <person name="Oidtmann B."/>
            <person name="Van Der Giezen M."/>
            <person name="Studholme D.J."/>
        </authorList>
    </citation>
    <scope>NUCLEOTIDE SEQUENCE [LARGE SCALE GENOMIC DNA]</scope>
    <source>
        <strain evidence="2 3">D2</strain>
    </source>
</reference>
<protein>
    <submittedName>
        <fullName evidence="2">Uncharacterized protein</fullName>
    </submittedName>
</protein>
<dbReference type="InterPro" id="IPR012340">
    <property type="entry name" value="NA-bd_OB-fold"/>
</dbReference>
<organism evidence="2 3">
    <name type="scientific">Aphanomyces astaci</name>
    <name type="common">Crayfish plague agent</name>
    <dbReference type="NCBI Taxonomy" id="112090"/>
    <lineage>
        <taxon>Eukaryota</taxon>
        <taxon>Sar</taxon>
        <taxon>Stramenopiles</taxon>
        <taxon>Oomycota</taxon>
        <taxon>Saprolegniomycetes</taxon>
        <taxon>Saprolegniales</taxon>
        <taxon>Verrucalvaceae</taxon>
        <taxon>Aphanomyces</taxon>
    </lineage>
</organism>
<name>A0A397CIR7_APHAT</name>
<dbReference type="Proteomes" id="UP000266643">
    <property type="component" value="Unassembled WGS sequence"/>
</dbReference>
<dbReference type="Gene3D" id="2.40.50.140">
    <property type="entry name" value="Nucleic acid-binding proteins"/>
    <property type="match status" value="1"/>
</dbReference>
<accession>A0A397CIR7</accession>
<evidence type="ECO:0000256" key="1">
    <source>
        <dbReference type="SAM" id="MobiDB-lite"/>
    </source>
</evidence>
<sequence>MSEASSLDDDSWISKSNWHRPDGTGSSDQDKLSLRYLDEFVGDLTCSAQMLAWGLFPDAKEVSETMGVFNAVRKLGLHEKDTAPPGVHDGIVIVGDGVTPRTAAMFAYRTKGWTCYSVDPIMKVSTIRIRLRKAIVVLVHAHVTIEQAMVAIDATEVVAVLTLPWHPDIVYDDLSILSVHREACTQLGFRGHDATVQFAHVHLPLQTVWPESGSADGGGATMCHAMDQVYAALSSQFNATPGDPAVCATGKVTRVQTLHVNLSFVDLEAEDGATTFVLLRRGSLPQDQAFYMPRALMQHLQLGDVLQVTGTPEPTKNGSSVVVASAVRVVQWVSRDTLVYFNYN</sequence>
<proteinExistence type="predicted"/>
<gene>
    <name evidence="2" type="ORF">DYB30_008463</name>
</gene>
<dbReference type="EMBL" id="QUTD01009304">
    <property type="protein sequence ID" value="RHY43176.1"/>
    <property type="molecule type" value="Genomic_DNA"/>
</dbReference>
<dbReference type="VEuPathDB" id="FungiDB:H257_02074"/>
<comment type="caution">
    <text evidence="2">The sequence shown here is derived from an EMBL/GenBank/DDBJ whole genome shotgun (WGS) entry which is preliminary data.</text>
</comment>
<feature type="compositionally biased region" description="Acidic residues" evidence="1">
    <location>
        <begin position="1"/>
        <end position="11"/>
    </location>
</feature>
<dbReference type="AlphaFoldDB" id="A0A397CIR7"/>
<evidence type="ECO:0000313" key="3">
    <source>
        <dbReference type="Proteomes" id="UP000266643"/>
    </source>
</evidence>